<name>A0A1R4KIM1_9MICO</name>
<reference evidence="1 2" key="1">
    <citation type="submission" date="2017-02" db="EMBL/GenBank/DDBJ databases">
        <authorList>
            <person name="Peterson S.W."/>
        </authorList>
    </citation>
    <scope>NUCLEOTIDE SEQUENCE [LARGE SCALE GENOMIC DNA]</scope>
    <source>
        <strain evidence="1 2">B Mb 05.01</strain>
    </source>
</reference>
<dbReference type="OrthoDB" id="3203793at2"/>
<dbReference type="EMBL" id="FUKO01000033">
    <property type="protein sequence ID" value="SJN44069.1"/>
    <property type="molecule type" value="Genomic_DNA"/>
</dbReference>
<evidence type="ECO:0000313" key="1">
    <source>
        <dbReference type="EMBL" id="SJN44069.1"/>
    </source>
</evidence>
<protein>
    <submittedName>
        <fullName evidence="1">Uncharacterized protein</fullName>
    </submittedName>
</protein>
<organism evidence="1 2">
    <name type="scientific">Microbacterium esteraromaticum</name>
    <dbReference type="NCBI Taxonomy" id="57043"/>
    <lineage>
        <taxon>Bacteria</taxon>
        <taxon>Bacillati</taxon>
        <taxon>Actinomycetota</taxon>
        <taxon>Actinomycetes</taxon>
        <taxon>Micrococcales</taxon>
        <taxon>Microbacteriaceae</taxon>
        <taxon>Microbacterium</taxon>
    </lineage>
</organism>
<gene>
    <name evidence="1" type="ORF">FM104_13140</name>
</gene>
<dbReference type="RefSeq" id="WP_087132679.1">
    <property type="nucleotide sequence ID" value="NZ_FUKO01000033.1"/>
</dbReference>
<dbReference type="AlphaFoldDB" id="A0A1R4KIM1"/>
<proteinExistence type="predicted"/>
<evidence type="ECO:0000313" key="2">
    <source>
        <dbReference type="Proteomes" id="UP000196320"/>
    </source>
</evidence>
<dbReference type="Proteomes" id="UP000196320">
    <property type="component" value="Unassembled WGS sequence"/>
</dbReference>
<accession>A0A1R4KIM1</accession>
<sequence>MTSMNCNGMCLTGSDLGEPGDLVAYPHPECPVHNRILSAFIESGGNADLWAGELERWQIGLPSPWAESRGLAPVTDSFMEATILMIRLHAHREHAA</sequence>
<keyword evidence="2" id="KW-1185">Reference proteome</keyword>